<organism evidence="3 4">
    <name type="scientific">Lactuca sativa</name>
    <name type="common">Garden lettuce</name>
    <dbReference type="NCBI Taxonomy" id="4236"/>
    <lineage>
        <taxon>Eukaryota</taxon>
        <taxon>Viridiplantae</taxon>
        <taxon>Streptophyta</taxon>
        <taxon>Embryophyta</taxon>
        <taxon>Tracheophyta</taxon>
        <taxon>Spermatophyta</taxon>
        <taxon>Magnoliopsida</taxon>
        <taxon>eudicotyledons</taxon>
        <taxon>Gunneridae</taxon>
        <taxon>Pentapetalae</taxon>
        <taxon>asterids</taxon>
        <taxon>campanulids</taxon>
        <taxon>Asterales</taxon>
        <taxon>Asteraceae</taxon>
        <taxon>Cichorioideae</taxon>
        <taxon>Cichorieae</taxon>
        <taxon>Lactucinae</taxon>
        <taxon>Lactuca</taxon>
    </lineage>
</organism>
<keyword evidence="2" id="KW-0812">Transmembrane</keyword>
<proteinExistence type="predicted"/>
<reference evidence="3 4" key="1">
    <citation type="journal article" date="2017" name="Nat. Commun.">
        <title>Genome assembly with in vitro proximity ligation data and whole-genome triplication in lettuce.</title>
        <authorList>
            <person name="Reyes-Chin-Wo S."/>
            <person name="Wang Z."/>
            <person name="Yang X."/>
            <person name="Kozik A."/>
            <person name="Arikit S."/>
            <person name="Song C."/>
            <person name="Xia L."/>
            <person name="Froenicke L."/>
            <person name="Lavelle D.O."/>
            <person name="Truco M.J."/>
            <person name="Xia R."/>
            <person name="Zhu S."/>
            <person name="Xu C."/>
            <person name="Xu H."/>
            <person name="Xu X."/>
            <person name="Cox K."/>
            <person name="Korf I."/>
            <person name="Meyers B.C."/>
            <person name="Michelmore R.W."/>
        </authorList>
    </citation>
    <scope>NUCLEOTIDE SEQUENCE [LARGE SCALE GENOMIC DNA]</scope>
    <source>
        <strain evidence="4">cv. Salinas</strain>
        <tissue evidence="3">Seedlings</tissue>
    </source>
</reference>
<feature type="region of interest" description="Disordered" evidence="1">
    <location>
        <begin position="30"/>
        <end position="49"/>
    </location>
</feature>
<protein>
    <recommendedName>
        <fullName evidence="5">Transposase MuDR plant domain-containing protein</fullName>
    </recommendedName>
</protein>
<keyword evidence="2" id="KW-1133">Transmembrane helix</keyword>
<dbReference type="AlphaFoldDB" id="A0A9R1WT41"/>
<dbReference type="PANTHER" id="PTHR31973:SF185">
    <property type="entry name" value="TRANSPOSASE, MUDR, PLANT, MULE TRANSPOSASE DOMAIN-CONTAINING PROTEIN"/>
    <property type="match status" value="1"/>
</dbReference>
<evidence type="ECO:0000313" key="4">
    <source>
        <dbReference type="Proteomes" id="UP000235145"/>
    </source>
</evidence>
<dbReference type="Proteomes" id="UP000235145">
    <property type="component" value="Unassembled WGS sequence"/>
</dbReference>
<dbReference type="EMBL" id="NBSK02000001">
    <property type="protein sequence ID" value="KAJ0228420.1"/>
    <property type="molecule type" value="Genomic_DNA"/>
</dbReference>
<evidence type="ECO:0008006" key="5">
    <source>
        <dbReference type="Google" id="ProtNLM"/>
    </source>
</evidence>
<keyword evidence="2" id="KW-0472">Membrane</keyword>
<accession>A0A9R1WT41</accession>
<evidence type="ECO:0000313" key="3">
    <source>
        <dbReference type="EMBL" id="KAJ0228420.1"/>
    </source>
</evidence>
<gene>
    <name evidence="3" type="ORF">LSAT_V11C100037800</name>
</gene>
<sequence length="420" mass="48397">MSETKQKVHLYLSVVGEEVEEQPVVKSQVIGTKSSRGHGDRKSGGNWSTGRGNDVEVGYEKKASVVDKFNYLYLMISYMMKNQMKAGWKMSTRNEKLLFIHDIVFLIFLIVQNLFLNMDYFTLKKSFRLRFKNQASVKIGENCHWRLYAAVIKGTKMFEIKTFNEEHTYSSLLIHPNHSQVTSETVGTIIHDIMGQGSLRVWRSKDIIRDMNMLLDINLNYSQVNIIMGLCVYIQTDLEDRFEYCFFAIGCAIRAFRGFLEKLLLWMNKDTKLHAVAMDSNNKILLIGYGIFPKETTDSWTWFLEKLHKCIGDLEGLTSVTNRVTSIIVSIQNVFQILNMACTLVRAYKTTKFEQYQGRLCTIVVTSRIPRVELMGKKGKLEKRNSASPWVDSASRVVNWSRVNWPTRRVGGWTRRVGAG</sequence>
<feature type="transmembrane region" description="Helical" evidence="2">
    <location>
        <begin position="97"/>
        <end position="116"/>
    </location>
</feature>
<name>A0A9R1WT41_LACSA</name>
<evidence type="ECO:0000256" key="1">
    <source>
        <dbReference type="SAM" id="MobiDB-lite"/>
    </source>
</evidence>
<comment type="caution">
    <text evidence="3">The sequence shown here is derived from an EMBL/GenBank/DDBJ whole genome shotgun (WGS) entry which is preliminary data.</text>
</comment>
<evidence type="ECO:0000256" key="2">
    <source>
        <dbReference type="SAM" id="Phobius"/>
    </source>
</evidence>
<keyword evidence="4" id="KW-1185">Reference proteome</keyword>
<dbReference type="PANTHER" id="PTHR31973">
    <property type="entry name" value="POLYPROTEIN, PUTATIVE-RELATED"/>
    <property type="match status" value="1"/>
</dbReference>